<dbReference type="InterPro" id="IPR001845">
    <property type="entry name" value="HTH_ArsR_DNA-bd_dom"/>
</dbReference>
<dbReference type="InterPro" id="IPR036388">
    <property type="entry name" value="WH-like_DNA-bd_sf"/>
</dbReference>
<dbReference type="Pfam" id="PF01022">
    <property type="entry name" value="HTH_5"/>
    <property type="match status" value="1"/>
</dbReference>
<dbReference type="PRINTS" id="PR00778">
    <property type="entry name" value="HTHARSR"/>
</dbReference>
<proteinExistence type="predicted"/>
<evidence type="ECO:0000256" key="1">
    <source>
        <dbReference type="ARBA" id="ARBA00023015"/>
    </source>
</evidence>
<keyword evidence="1" id="KW-0805">Transcription regulation</keyword>
<organism evidence="5 6">
    <name type="scientific">Bacillus thuringiensis Bt18247</name>
    <dbReference type="NCBI Taxonomy" id="1423143"/>
    <lineage>
        <taxon>Bacteria</taxon>
        <taxon>Bacillati</taxon>
        <taxon>Bacillota</taxon>
        <taxon>Bacilli</taxon>
        <taxon>Bacillales</taxon>
        <taxon>Bacillaceae</taxon>
        <taxon>Bacillus</taxon>
        <taxon>Bacillus cereus group</taxon>
    </lineage>
</organism>
<protein>
    <recommendedName>
        <fullName evidence="4">HTH arsR-type domain-containing protein</fullName>
    </recommendedName>
</protein>
<gene>
    <name evidence="5" type="ORF">BTI247_59720</name>
</gene>
<dbReference type="InterPro" id="IPR036390">
    <property type="entry name" value="WH_DNA-bd_sf"/>
</dbReference>
<dbReference type="InterPro" id="IPR011991">
    <property type="entry name" value="ArsR-like_HTH"/>
</dbReference>
<dbReference type="CDD" id="cd00090">
    <property type="entry name" value="HTH_ARSR"/>
    <property type="match status" value="1"/>
</dbReference>
<dbReference type="SUPFAM" id="SSF46785">
    <property type="entry name" value="Winged helix' DNA-binding domain"/>
    <property type="match status" value="1"/>
</dbReference>
<dbReference type="InterPro" id="IPR051011">
    <property type="entry name" value="Metal_resp_trans_reg"/>
</dbReference>
<keyword evidence="3" id="KW-0804">Transcription</keyword>
<dbReference type="NCBIfam" id="NF033788">
    <property type="entry name" value="HTH_metalloreg"/>
    <property type="match status" value="1"/>
</dbReference>
<evidence type="ECO:0000313" key="5">
    <source>
        <dbReference type="EMBL" id="AOM14302.1"/>
    </source>
</evidence>
<accession>A0A9W3XBZ8</accession>
<evidence type="ECO:0000256" key="3">
    <source>
        <dbReference type="ARBA" id="ARBA00023163"/>
    </source>
</evidence>
<dbReference type="GO" id="GO:0003700">
    <property type="term" value="F:DNA-binding transcription factor activity"/>
    <property type="evidence" value="ECO:0007669"/>
    <property type="project" value="InterPro"/>
</dbReference>
<reference evidence="5 6" key="1">
    <citation type="submission" date="2016-02" db="EMBL/GenBank/DDBJ databases">
        <title>Comparative analysis of three nematocidal Bacillus thuringiensis strains.</title>
        <authorList>
            <person name="Hollensteiner J."/>
            <person name="Kloesener M."/>
            <person name="Bunk B."/>
            <person name="Sproeer C."/>
            <person name="Rosenstiel P."/>
            <person name="Schulte-Iserlohe R."/>
            <person name="Schulenburg H."/>
            <person name="Liesegang H."/>
        </authorList>
    </citation>
    <scope>NUCLEOTIDE SEQUENCE [LARGE SCALE GENOMIC DNA]</scope>
    <source>
        <strain evidence="5 6">Bt18247</strain>
        <plasmid evidence="5 6">p174778</plasmid>
    </source>
</reference>
<sequence>MSKTFQLDFTDYEHYVEILKVLAHPMRLLIVQKLITIGSLNVSELQKSIYLPQSVVSQNLSKLKIPKIVSYERKVLVVYYRVIDKKLIEIIQALGLLKSFDIDEVK</sequence>
<dbReference type="GO" id="GO:0003677">
    <property type="term" value="F:DNA binding"/>
    <property type="evidence" value="ECO:0007669"/>
    <property type="project" value="UniProtKB-KW"/>
</dbReference>
<name>A0A9W3XBZ8_BACTU</name>
<dbReference type="Proteomes" id="UP000192743">
    <property type="component" value="Plasmid p174778"/>
</dbReference>
<evidence type="ECO:0000259" key="4">
    <source>
        <dbReference type="PROSITE" id="PS50987"/>
    </source>
</evidence>
<dbReference type="RefSeq" id="WP_069356734.1">
    <property type="nucleotide sequence ID" value="NZ_CP015251.1"/>
</dbReference>
<dbReference type="Gene3D" id="1.10.10.10">
    <property type="entry name" value="Winged helix-like DNA-binding domain superfamily/Winged helix DNA-binding domain"/>
    <property type="match status" value="1"/>
</dbReference>
<geneLocation type="plasmid" evidence="5 6">
    <name>p174778</name>
</geneLocation>
<dbReference type="SMART" id="SM00418">
    <property type="entry name" value="HTH_ARSR"/>
    <property type="match status" value="1"/>
</dbReference>
<dbReference type="AlphaFoldDB" id="A0A9W3XBZ8"/>
<dbReference type="EMBL" id="CP015251">
    <property type="protein sequence ID" value="AOM14302.1"/>
    <property type="molecule type" value="Genomic_DNA"/>
</dbReference>
<dbReference type="PROSITE" id="PS50987">
    <property type="entry name" value="HTH_ARSR_2"/>
    <property type="match status" value="1"/>
</dbReference>
<keyword evidence="5" id="KW-0614">Plasmid</keyword>
<evidence type="ECO:0000313" key="6">
    <source>
        <dbReference type="Proteomes" id="UP000192743"/>
    </source>
</evidence>
<evidence type="ECO:0000256" key="2">
    <source>
        <dbReference type="ARBA" id="ARBA00023125"/>
    </source>
</evidence>
<feature type="domain" description="HTH arsR-type" evidence="4">
    <location>
        <begin position="7"/>
        <end position="102"/>
    </location>
</feature>
<dbReference type="PANTHER" id="PTHR43132">
    <property type="entry name" value="ARSENICAL RESISTANCE OPERON REPRESSOR ARSR-RELATED"/>
    <property type="match status" value="1"/>
</dbReference>
<keyword evidence="2" id="KW-0238">DNA-binding</keyword>
<dbReference type="PANTHER" id="PTHR43132:SF2">
    <property type="entry name" value="ARSENICAL RESISTANCE OPERON REPRESSOR ARSR-RELATED"/>
    <property type="match status" value="1"/>
</dbReference>